<sequence length="231" mass="25078">MVLLAGPEARAQDTGGRFFGDRVVRCESKGGQAHLCPVDIRGGVRLLRSLSKSSCDEGRTWGLIDAGIWVRDGCRAEFVLGYGGSVGSGLGSRTIRCESRGNRWQHCDADISAGAELVRQLSKNPCIRGDNWGIDNRGVWVSGGCRAEFRMMAVVSPETTPGKIVRCDSTDKLPRHCPAVTEGGVVRLFRQLSRAACIEGRSWGVDKNGIWVEDGCRAEFEVRHKDDLSGG</sequence>
<reference evidence="1 2" key="1">
    <citation type="submission" date="2021-02" db="EMBL/GenBank/DDBJ databases">
        <title>Lysobacter arenosi sp. nov., isolated from soil of gangwondo yeongwol, south Korea.</title>
        <authorList>
            <person name="Kim K.R."/>
            <person name="Kim K.H."/>
            <person name="Jeon C.O."/>
        </authorList>
    </citation>
    <scope>NUCLEOTIDE SEQUENCE [LARGE SCALE GENOMIC DNA]</scope>
    <source>
        <strain evidence="1 2">R7</strain>
    </source>
</reference>
<dbReference type="RefSeq" id="WP_207527076.1">
    <property type="nucleotide sequence ID" value="NZ_CP071517.1"/>
</dbReference>
<accession>A0ABX7RFE8</accession>
<organism evidence="1 2">
    <name type="scientific">Lysobacter arenosi</name>
    <dbReference type="NCBI Taxonomy" id="2795387"/>
    <lineage>
        <taxon>Bacteria</taxon>
        <taxon>Pseudomonadati</taxon>
        <taxon>Pseudomonadota</taxon>
        <taxon>Gammaproteobacteria</taxon>
        <taxon>Lysobacterales</taxon>
        <taxon>Lysobacteraceae</taxon>
        <taxon>Lysobacter</taxon>
    </lineage>
</organism>
<evidence type="ECO:0000313" key="2">
    <source>
        <dbReference type="Proteomes" id="UP000663400"/>
    </source>
</evidence>
<dbReference type="Pfam" id="PF11218">
    <property type="entry name" value="DUF3011"/>
    <property type="match status" value="1"/>
</dbReference>
<proteinExistence type="predicted"/>
<keyword evidence="2" id="KW-1185">Reference proteome</keyword>
<dbReference type="InterPro" id="IPR021381">
    <property type="entry name" value="DUF3011"/>
</dbReference>
<dbReference type="Proteomes" id="UP000663400">
    <property type="component" value="Chromosome"/>
</dbReference>
<protein>
    <submittedName>
        <fullName evidence="1">DUF3011 domain-containing protein</fullName>
    </submittedName>
</protein>
<name>A0ABX7RFE8_9GAMM</name>
<evidence type="ECO:0000313" key="1">
    <source>
        <dbReference type="EMBL" id="QSX75657.1"/>
    </source>
</evidence>
<dbReference type="EMBL" id="CP071517">
    <property type="protein sequence ID" value="QSX75657.1"/>
    <property type="molecule type" value="Genomic_DNA"/>
</dbReference>
<gene>
    <name evidence="1" type="ORF">HIV01_003765</name>
</gene>